<reference evidence="3" key="1">
    <citation type="submission" date="2021-04" db="EMBL/GenBank/DDBJ databases">
        <title>Genomics, taxonomy and metabolism of representatives of sulfur bacteria of the genus Thiothrix: Thiothrix fructosivorans QT, Thiothrix unzii A1T and three new species, Thiothrix subterranea sp. nov., Thiothrix litoralis sp. nov. and 'Candidatus Thiothrix anitrata' sp. nov.</title>
        <authorList>
            <person name="Ravin N.V."/>
            <person name="Smolyakov D."/>
            <person name="Rudenko T.S."/>
            <person name="Mardanov A.V."/>
            <person name="Beletsky A.V."/>
            <person name="Markov N.D."/>
            <person name="Fomenkov A.I."/>
            <person name="Roberts R.J."/>
            <person name="Karnachuk O.V."/>
            <person name="Novikov A."/>
            <person name="Grabovich M.Y."/>
        </authorList>
    </citation>
    <scope>NUCLEOTIDE SEQUENCE</scope>
    <source>
        <strain evidence="3">A1</strain>
    </source>
</reference>
<organism evidence="3 4">
    <name type="scientific">Thiothrix unzii</name>
    <dbReference type="NCBI Taxonomy" id="111769"/>
    <lineage>
        <taxon>Bacteria</taxon>
        <taxon>Pseudomonadati</taxon>
        <taxon>Pseudomonadota</taxon>
        <taxon>Gammaproteobacteria</taxon>
        <taxon>Thiotrichales</taxon>
        <taxon>Thiotrichaceae</taxon>
        <taxon>Thiothrix</taxon>
    </lineage>
</organism>
<feature type="domain" description="DUF5979" evidence="2">
    <location>
        <begin position="722"/>
        <end position="816"/>
    </location>
</feature>
<dbReference type="Gene3D" id="3.90.1580.10">
    <property type="entry name" value="paralog of FGE (formylglycine-generating enzyme)"/>
    <property type="match status" value="1"/>
</dbReference>
<feature type="domain" description="DUF5979" evidence="2">
    <location>
        <begin position="621"/>
        <end position="714"/>
    </location>
</feature>
<feature type="domain" description="Sulfatase-modifying factor enzyme-like" evidence="1">
    <location>
        <begin position="2"/>
        <end position="204"/>
    </location>
</feature>
<dbReference type="SMART" id="SM00564">
    <property type="entry name" value="PQQ"/>
    <property type="match status" value="2"/>
</dbReference>
<proteinExistence type="predicted"/>
<dbReference type="Pfam" id="PF03781">
    <property type="entry name" value="FGE-sulfatase"/>
    <property type="match status" value="1"/>
</dbReference>
<dbReference type="InterPro" id="IPR015943">
    <property type="entry name" value="WD40/YVTN_repeat-like_dom_sf"/>
</dbReference>
<sequence>MVSQTQITVQDWVNFLNAVAPNASGNGLVGDHGAGRSMWKPYEFSGGKWRVRSPFDTGGAVNITSSSNAGNLPIDGLSLNQVAHYMNWLATGDVNSGAFTFSGTSGNSNISSFNANDPRPRLPLQSELMKAMYWNKATQSLNTYPTGNSQPSKASISFSTGMYTGASSGVLFYDPNGPWWAQVGQGTGNAWGLRDMGGNRHETTLQSNLNTTVVIGASAFTQIDCSHRTNAPSHCPSSLAANEKSPSVGYRVWAGVPKKSGKISVKKVVTGSTTDSTRLFDFTLKCDGTTLYDKNFQLKHNETFTSVSIPINTTCTVTETPPSGAPSGYTYGAPQYSMAQPVTIGDNTTQTVTVTNPLQPSTPPPVIGGSCPAGTVPSPVNLVVNGGFTTSPSSTDINQHPGKNNTTPGYFYSAANFYSQVQYRGYNTYPTDWPATGGDGGTVNKFSIIEGDFYLEKGSWILDQKPFPGDPANNVSSSNTWFYSNGNALGTGDPSGPPSAEYLVWEQHVSGLVVGKTYTFSAYVTDVHESLTSDNPIVRLRTGGVTGKPDGNIVFGAYEVTAAETANSKPLNGWKRIEHVFTASTNSMKFKFTSAAKSYSGDDFGLTQLGVNECVTPGASLTISKTVTGDKPLGFVSPDYNLNLTCSNATYNRTVKLKDGANTVITDIPAGITCSLTETLPVPPVGYAYAAPIISPASVTLSNSNPSAISVTNTLSWKTGSLRVTKQVTDKPAGFTSPDYAIVVDCSDNSFDQIVLLKDGASKLIGSIPENTTCTVSEPTLPTAPTDHTYVTPVITPAGAVSILANQTVDVTVTNKLEQLCIVQEDNILNGSTPAYGVDNASLLANNEYVYMPLIKRSDTPLWSGNLKKFARKDGRVVDKNGKEVTNAFGEMNDGVQDFWSTTKDGKDITKGGAANKLPLPDARKLYTDKNNRTLIELKAPGVTPAMMEAQGAPERNQWLDFIRGKKADGTPRYHMGDMLTGKPELVSYDATTTLVFMATNEGYLHAIDAATGVEKWAFMPNALLKNVKMFYENALPDTHVAGIDGALNVWRFQYDSNNDGKVDASDAFKTYLYFGLRTGGTAYYMLDISNASKPALVWYINDKTSGFSELGETWSKPALAKMRVAKPKTENATHDSELIDVLVFGGGYGMSKGRNVYIVDAETGDRLWSLRDISGASDGLTPSSELTHSIPGDIRVLDMDRNGALDRLYFADTGGTVWRVDMDVDLHDLKPTSADTFYDYSKARLSKFAELGGTGSAKRQFFFEPDVALMEYQGKTLLFLSIGSGNRAFALDTSVQDRFYVMVDRAPYSNKPDSSVFPIKEDSTLASIDDASKLGTGLAANTTLKGWYYALPNSGEKVLASSNTVLNKVVFTTFTPGSVTVGDSCENRQAKARAYVVDLFTGAAVADLDRKGGKERALVAAKNELLDGAQLVFHKPSTAEAKDCTDKTDCTQQFVEVRVGRMSRPLVDSNNSLVPGVVDGNDMDLGKILPRAFWRDH</sequence>
<dbReference type="InterPro" id="IPR011047">
    <property type="entry name" value="Quinoprotein_ADH-like_sf"/>
</dbReference>
<dbReference type="SUPFAM" id="SSF56436">
    <property type="entry name" value="C-type lectin-like"/>
    <property type="match status" value="1"/>
</dbReference>
<dbReference type="InterPro" id="IPR016187">
    <property type="entry name" value="CTDL_fold"/>
</dbReference>
<dbReference type="Gene3D" id="2.60.40.1140">
    <property type="entry name" value="Collagen-binding surface protein Cna, B-type domain"/>
    <property type="match status" value="1"/>
</dbReference>
<dbReference type="Pfam" id="PF19407">
    <property type="entry name" value="DUF5979"/>
    <property type="match status" value="3"/>
</dbReference>
<dbReference type="InterPro" id="IPR046022">
    <property type="entry name" value="DUF5979"/>
</dbReference>
<evidence type="ECO:0000259" key="2">
    <source>
        <dbReference type="Pfam" id="PF19407"/>
    </source>
</evidence>
<dbReference type="KEGG" id="tun:J9260_10495"/>
<dbReference type="EMBL" id="CP072793">
    <property type="protein sequence ID" value="QTR52176.1"/>
    <property type="molecule type" value="Genomic_DNA"/>
</dbReference>
<dbReference type="InterPro" id="IPR018391">
    <property type="entry name" value="PQQ_b-propeller_rpt"/>
</dbReference>
<evidence type="ECO:0000313" key="4">
    <source>
        <dbReference type="Proteomes" id="UP000672009"/>
    </source>
</evidence>
<evidence type="ECO:0000259" key="1">
    <source>
        <dbReference type="Pfam" id="PF03781"/>
    </source>
</evidence>
<dbReference type="Gene3D" id="2.130.10.10">
    <property type="entry name" value="YVTN repeat-like/Quinoprotein amine dehydrogenase"/>
    <property type="match status" value="1"/>
</dbReference>
<dbReference type="SUPFAM" id="SSF50998">
    <property type="entry name" value="Quinoprotein alcohol dehydrogenase-like"/>
    <property type="match status" value="1"/>
</dbReference>
<feature type="domain" description="DUF5979" evidence="2">
    <location>
        <begin position="263"/>
        <end position="356"/>
    </location>
</feature>
<keyword evidence="4" id="KW-1185">Reference proteome</keyword>
<name>A0A975IFS1_9GAMM</name>
<protein>
    <submittedName>
        <fullName evidence="3">PQQ-binding-like beta-propeller repeat protein</fullName>
    </submittedName>
</protein>
<dbReference type="Proteomes" id="UP000672009">
    <property type="component" value="Chromosome"/>
</dbReference>
<dbReference type="InterPro" id="IPR042095">
    <property type="entry name" value="SUMF_sf"/>
</dbReference>
<accession>A0A975IFS1</accession>
<dbReference type="InterPro" id="IPR005532">
    <property type="entry name" value="SUMF_dom"/>
</dbReference>
<evidence type="ECO:0000313" key="3">
    <source>
        <dbReference type="EMBL" id="QTR52176.1"/>
    </source>
</evidence>
<gene>
    <name evidence="3" type="ORF">J9260_10495</name>
</gene>